<comment type="caution">
    <text evidence="1">The sequence shown here is derived from an EMBL/GenBank/DDBJ whole genome shotgun (WGS) entry which is preliminary data.</text>
</comment>
<dbReference type="AlphaFoldDB" id="A1ZX37"/>
<gene>
    <name evidence="1" type="ORF">M23134_07207</name>
</gene>
<name>A1ZX37_MICM2</name>
<accession>A1ZX37</accession>
<reference evidence="1 2" key="1">
    <citation type="submission" date="2007-01" db="EMBL/GenBank/DDBJ databases">
        <authorList>
            <person name="Haygood M."/>
            <person name="Podell S."/>
            <person name="Anderson C."/>
            <person name="Hopkinson B."/>
            <person name="Roe K."/>
            <person name="Barbeau K."/>
            <person name="Gaasterland T."/>
            <person name="Ferriera S."/>
            <person name="Johnson J."/>
            <person name="Kravitz S."/>
            <person name="Beeson K."/>
            <person name="Sutton G."/>
            <person name="Rogers Y.-H."/>
            <person name="Friedman R."/>
            <person name="Frazier M."/>
            <person name="Venter J.C."/>
        </authorList>
    </citation>
    <scope>NUCLEOTIDE SEQUENCE [LARGE SCALE GENOMIC DNA]</scope>
    <source>
        <strain evidence="1 2">ATCC 23134</strain>
    </source>
</reference>
<evidence type="ECO:0000313" key="2">
    <source>
        <dbReference type="Proteomes" id="UP000004095"/>
    </source>
</evidence>
<proteinExistence type="predicted"/>
<keyword evidence="2" id="KW-1185">Reference proteome</keyword>
<organism evidence="1 2">
    <name type="scientific">Microscilla marina ATCC 23134</name>
    <dbReference type="NCBI Taxonomy" id="313606"/>
    <lineage>
        <taxon>Bacteria</taxon>
        <taxon>Pseudomonadati</taxon>
        <taxon>Bacteroidota</taxon>
        <taxon>Cytophagia</taxon>
        <taxon>Cytophagales</taxon>
        <taxon>Microscillaceae</taxon>
        <taxon>Microscilla</taxon>
    </lineage>
</organism>
<evidence type="ECO:0000313" key="1">
    <source>
        <dbReference type="EMBL" id="EAY25018.1"/>
    </source>
</evidence>
<sequence length="104" mass="12359">MKFCTFPDGIGIFTTDPPVALLYFDQQLARDRFEESHKHQNEMMQSMFDIKDFAKTRANDLFPDDELFDKEFEKIVRICAKNDFRKKEIKATLVCEDIIMRIID</sequence>
<dbReference type="EMBL" id="AAWS01000056">
    <property type="protein sequence ID" value="EAY25018.1"/>
    <property type="molecule type" value="Genomic_DNA"/>
</dbReference>
<dbReference type="Proteomes" id="UP000004095">
    <property type="component" value="Unassembled WGS sequence"/>
</dbReference>
<protein>
    <submittedName>
        <fullName evidence="1">Uncharacterized protein</fullName>
    </submittedName>
</protein>